<feature type="region of interest" description="Disordered" evidence="1">
    <location>
        <begin position="1"/>
        <end position="23"/>
    </location>
</feature>
<name>A0A6G1JMJ9_9PLEO</name>
<reference evidence="2" key="1">
    <citation type="journal article" date="2020" name="Stud. Mycol.">
        <title>101 Dothideomycetes genomes: a test case for predicting lifestyles and emergence of pathogens.</title>
        <authorList>
            <person name="Haridas S."/>
            <person name="Albert R."/>
            <person name="Binder M."/>
            <person name="Bloem J."/>
            <person name="Labutti K."/>
            <person name="Salamov A."/>
            <person name="Andreopoulos B."/>
            <person name="Baker S."/>
            <person name="Barry K."/>
            <person name="Bills G."/>
            <person name="Bluhm B."/>
            <person name="Cannon C."/>
            <person name="Castanera R."/>
            <person name="Culley D."/>
            <person name="Daum C."/>
            <person name="Ezra D."/>
            <person name="Gonzalez J."/>
            <person name="Henrissat B."/>
            <person name="Kuo A."/>
            <person name="Liang C."/>
            <person name="Lipzen A."/>
            <person name="Lutzoni F."/>
            <person name="Magnuson J."/>
            <person name="Mondo S."/>
            <person name="Nolan M."/>
            <person name="Ohm R."/>
            <person name="Pangilinan J."/>
            <person name="Park H.-J."/>
            <person name="Ramirez L."/>
            <person name="Alfaro M."/>
            <person name="Sun H."/>
            <person name="Tritt A."/>
            <person name="Yoshinaga Y."/>
            <person name="Zwiers L.-H."/>
            <person name="Turgeon B."/>
            <person name="Goodwin S."/>
            <person name="Spatafora J."/>
            <person name="Crous P."/>
            <person name="Grigoriev I."/>
        </authorList>
    </citation>
    <scope>NUCLEOTIDE SEQUENCE</scope>
    <source>
        <strain evidence="2">CBS 122367</strain>
    </source>
</reference>
<gene>
    <name evidence="2" type="ORF">K458DRAFT_425372</name>
</gene>
<organism evidence="2 3">
    <name type="scientific">Lentithecium fluviatile CBS 122367</name>
    <dbReference type="NCBI Taxonomy" id="1168545"/>
    <lineage>
        <taxon>Eukaryota</taxon>
        <taxon>Fungi</taxon>
        <taxon>Dikarya</taxon>
        <taxon>Ascomycota</taxon>
        <taxon>Pezizomycotina</taxon>
        <taxon>Dothideomycetes</taxon>
        <taxon>Pleosporomycetidae</taxon>
        <taxon>Pleosporales</taxon>
        <taxon>Massarineae</taxon>
        <taxon>Lentitheciaceae</taxon>
        <taxon>Lentithecium</taxon>
    </lineage>
</organism>
<dbReference type="EMBL" id="MU005569">
    <property type="protein sequence ID" value="KAF2691379.1"/>
    <property type="molecule type" value="Genomic_DNA"/>
</dbReference>
<keyword evidence="3" id="KW-1185">Reference proteome</keyword>
<sequence length="221" mass="24768">MIDGGGLDGAIPVGNDWDNSEKSRSWQERGREPYCGLFDWLQAPSETFGHVVVHPAPAHRLRDHPMQVITRLQTLSWNPPFFTRLPREVRDLVYDYLWCDGLHILQYGRFRYTVTYVGHHDAQPPTHAAAGLQAGHGRSDLPRPHAAPTGTLAATALSGFRRRSPSHDPTARVHPMPLRAGWPSARARLQLEDRLVRRQGGADYQIHSSQHAPATVDMTAQ</sequence>
<feature type="region of interest" description="Disordered" evidence="1">
    <location>
        <begin position="159"/>
        <end position="178"/>
    </location>
</feature>
<proteinExistence type="predicted"/>
<accession>A0A6G1JMJ9</accession>
<dbReference type="OrthoDB" id="3798638at2759"/>
<evidence type="ECO:0000256" key="1">
    <source>
        <dbReference type="SAM" id="MobiDB-lite"/>
    </source>
</evidence>
<protein>
    <submittedName>
        <fullName evidence="2">Uncharacterized protein</fullName>
    </submittedName>
</protein>
<dbReference type="AlphaFoldDB" id="A0A6G1JMJ9"/>
<evidence type="ECO:0000313" key="3">
    <source>
        <dbReference type="Proteomes" id="UP000799291"/>
    </source>
</evidence>
<dbReference type="Proteomes" id="UP000799291">
    <property type="component" value="Unassembled WGS sequence"/>
</dbReference>
<evidence type="ECO:0000313" key="2">
    <source>
        <dbReference type="EMBL" id="KAF2691379.1"/>
    </source>
</evidence>